<dbReference type="Proteomes" id="UP000292547">
    <property type="component" value="Chromosome"/>
</dbReference>
<protein>
    <submittedName>
        <fullName evidence="2">Uncharacterized protein</fullName>
    </submittedName>
</protein>
<feature type="region of interest" description="Disordered" evidence="1">
    <location>
        <begin position="53"/>
        <end position="80"/>
    </location>
</feature>
<dbReference type="AlphaFoldDB" id="A0A4P6U3Y4"/>
<evidence type="ECO:0000256" key="1">
    <source>
        <dbReference type="SAM" id="MobiDB-lite"/>
    </source>
</evidence>
<dbReference type="GeneID" id="300102903"/>
<organism evidence="2 3">
    <name type="scientific">Streptomyces seoulensis</name>
    <dbReference type="NCBI Taxonomy" id="73044"/>
    <lineage>
        <taxon>Bacteria</taxon>
        <taxon>Bacillati</taxon>
        <taxon>Actinomycetota</taxon>
        <taxon>Actinomycetes</taxon>
        <taxon>Kitasatosporales</taxon>
        <taxon>Streptomycetaceae</taxon>
        <taxon>Streptomyces</taxon>
    </lineage>
</organism>
<proteinExistence type="predicted"/>
<dbReference type="RefSeq" id="WP_031179545.1">
    <property type="nucleotide sequence ID" value="NZ_CP032229.1"/>
</dbReference>
<sequence length="80" mass="8812">MAEIPDSLIALERSAEVERAKLAGLTGSEYDAQRRRWRTAYDAVCAAIADRSAETGEDRGALERSVQEAVRHSHEDPAVE</sequence>
<accession>A0A4P6U3Y4</accession>
<dbReference type="EMBL" id="CP032229">
    <property type="protein sequence ID" value="QBJ93871.1"/>
    <property type="molecule type" value="Genomic_DNA"/>
</dbReference>
<dbReference type="OrthoDB" id="4305454at2"/>
<gene>
    <name evidence="2" type="ORF">D0Z67_28785</name>
</gene>
<evidence type="ECO:0000313" key="3">
    <source>
        <dbReference type="Proteomes" id="UP000292547"/>
    </source>
</evidence>
<reference evidence="2 3" key="1">
    <citation type="submission" date="2018-08" db="EMBL/GenBank/DDBJ databases">
        <title>The complete genome sequence of Streptomyces seoulensis, a pioneer strain for nickel superoxide dismutase discovery.</title>
        <authorList>
            <person name="Shin J."/>
            <person name="Lee J.-S."/>
            <person name="Lee E.-J."/>
            <person name="Youn H.-D."/>
        </authorList>
    </citation>
    <scope>NUCLEOTIDE SEQUENCE [LARGE SCALE GENOMIC DNA]</scope>
    <source>
        <strain evidence="2 3">KCTC 9819</strain>
    </source>
</reference>
<dbReference type="KEGG" id="sseo:D0Z67_28785"/>
<name>A0A4P6U3Y4_STRSO</name>
<keyword evidence="3" id="KW-1185">Reference proteome</keyword>
<evidence type="ECO:0000313" key="2">
    <source>
        <dbReference type="EMBL" id="QBJ93871.1"/>
    </source>
</evidence>